<dbReference type="RefSeq" id="WP_123931701.1">
    <property type="nucleotide sequence ID" value="NZ_JBPSDP010000011.1"/>
</dbReference>
<dbReference type="OrthoDB" id="9975196at2"/>
<evidence type="ECO:0000313" key="2">
    <source>
        <dbReference type="EMBL" id="RPA58617.1"/>
    </source>
</evidence>
<keyword evidence="1" id="KW-0472">Membrane</keyword>
<organism evidence="2 3">
    <name type="scientific">Gordonia oryzae</name>
    <dbReference type="NCBI Taxonomy" id="2487349"/>
    <lineage>
        <taxon>Bacteria</taxon>
        <taxon>Bacillati</taxon>
        <taxon>Actinomycetota</taxon>
        <taxon>Actinomycetes</taxon>
        <taxon>Mycobacteriales</taxon>
        <taxon>Gordoniaceae</taxon>
        <taxon>Gordonia</taxon>
    </lineage>
</organism>
<proteinExistence type="predicted"/>
<sequence>MITGPPITDNVALYVVGVLALLLISVLGLVIRAIVKGDLLPKGTVDRWLVELDQRIAAQAKALDAASELTIEQGHTIRAQADSISDFGEAQRLQVRVAAALHQVTEAGDV</sequence>
<feature type="transmembrane region" description="Helical" evidence="1">
    <location>
        <begin position="12"/>
        <end position="35"/>
    </location>
</feature>
<dbReference type="Proteomes" id="UP000267536">
    <property type="component" value="Unassembled WGS sequence"/>
</dbReference>
<dbReference type="AlphaFoldDB" id="A0A3N4GB58"/>
<evidence type="ECO:0000256" key="1">
    <source>
        <dbReference type="SAM" id="Phobius"/>
    </source>
</evidence>
<evidence type="ECO:0000313" key="3">
    <source>
        <dbReference type="Proteomes" id="UP000267536"/>
    </source>
</evidence>
<name>A0A3N4GB58_9ACTN</name>
<keyword evidence="3" id="KW-1185">Reference proteome</keyword>
<keyword evidence="1" id="KW-0812">Transmembrane</keyword>
<gene>
    <name evidence="2" type="ORF">EF294_15790</name>
</gene>
<keyword evidence="1" id="KW-1133">Transmembrane helix</keyword>
<comment type="caution">
    <text evidence="2">The sequence shown here is derived from an EMBL/GenBank/DDBJ whole genome shotgun (WGS) entry which is preliminary data.</text>
</comment>
<accession>A0A3N4GB58</accession>
<reference evidence="2 3" key="1">
    <citation type="submission" date="2018-11" db="EMBL/GenBank/DDBJ databases">
        <title>Draft genome sequence of Gordonia sp. RS15-1S isolated from rice stems.</title>
        <authorList>
            <person name="Muangham S."/>
        </authorList>
    </citation>
    <scope>NUCLEOTIDE SEQUENCE [LARGE SCALE GENOMIC DNA]</scope>
    <source>
        <strain evidence="2 3">RS15-1S</strain>
    </source>
</reference>
<protein>
    <submittedName>
        <fullName evidence="2">Uncharacterized protein</fullName>
    </submittedName>
</protein>
<dbReference type="EMBL" id="RKMH01000011">
    <property type="protein sequence ID" value="RPA58617.1"/>
    <property type="molecule type" value="Genomic_DNA"/>
</dbReference>